<evidence type="ECO:0000259" key="1">
    <source>
        <dbReference type="Pfam" id="PF09356"/>
    </source>
</evidence>
<evidence type="ECO:0000313" key="3">
    <source>
        <dbReference type="Proteomes" id="UP000201646"/>
    </source>
</evidence>
<feature type="domain" description="Bacteriophage phiJL001 Gp84 C-terminal" evidence="1">
    <location>
        <begin position="194"/>
        <end position="269"/>
    </location>
</feature>
<organism evidence="2 3">
    <name type="scientific">Achromobacter phage phiAxp-2</name>
    <dbReference type="NCBI Taxonomy" id="1664246"/>
    <lineage>
        <taxon>Viruses</taxon>
        <taxon>Duplodnaviria</taxon>
        <taxon>Heunggongvirae</taxon>
        <taxon>Uroviricota</taxon>
        <taxon>Caudoviricetes</taxon>
        <taxon>Casjensviridae</taxon>
        <taxon>Fengtaivirus</taxon>
        <taxon>Fengtaivirus Axp2</taxon>
    </lineage>
</organism>
<keyword evidence="3" id="KW-1185">Reference proteome</keyword>
<reference evidence="2" key="1">
    <citation type="submission" date="2015-09" db="EMBL/GenBank/DDBJ databases">
        <authorList>
            <person name="Zhao X."/>
        </authorList>
    </citation>
    <scope>NUCLEOTIDE SEQUENCE</scope>
</reference>
<protein>
    <recommendedName>
        <fullName evidence="1">Bacteriophage phiJL001 Gp84 C-terminal domain-containing protein</fullName>
    </recommendedName>
</protein>
<dbReference type="Proteomes" id="UP000201646">
    <property type="component" value="Segment"/>
</dbReference>
<evidence type="ECO:0000313" key="2">
    <source>
        <dbReference type="EMBL" id="ALA45441.1"/>
    </source>
</evidence>
<proteinExistence type="predicted"/>
<dbReference type="Pfam" id="PF09356">
    <property type="entry name" value="Phage_BR0599"/>
    <property type="match status" value="1"/>
</dbReference>
<dbReference type="RefSeq" id="YP_009226447.1">
    <property type="nucleotide sequence ID" value="NC_029106.1"/>
</dbReference>
<name>A0A0K2FHV3_9CAUD</name>
<sequence length="280" mass="30570">MAFAPYEASRHQASPIRLFKFNFGPLPEDELRYTNADTDQAFENKAYKRAAISHGQISATTGTLDKSALEIRTTVDLELSEIFRIAPPSYVVQLIIYQGQNADSENQFLACWSGRIVNAGWERSELVLTGEPVTTSMRRAGPRRNYQKSCPHALYDNEQGSCNAPKIPLEVSCVAVYVQNTITVSSVGGDPLAYMNGSIEWVGANGRRQILSVKSATSGGVLLLAGTPVGLTPGTAMKLYKGCDHTMGPRGCAMHNNIVNYGGQPWIPLENPVNRIAEFN</sequence>
<dbReference type="InterPro" id="IPR018964">
    <property type="entry name" value="Phage_phiJL001_Gp84_C"/>
</dbReference>
<dbReference type="EMBL" id="KT321316">
    <property type="protein sequence ID" value="ALA45441.1"/>
    <property type="molecule type" value="Genomic_DNA"/>
</dbReference>
<gene>
    <name evidence="2" type="ORF">ADP64_000029</name>
</gene>
<accession>A0A0K2FHV3</accession>
<dbReference type="OrthoDB" id="5153at10239"/>
<dbReference type="KEGG" id="vg:26798912"/>
<dbReference type="GeneID" id="26798912"/>